<comment type="caution">
    <text evidence="7">The sequence shown here is derived from an EMBL/GenBank/DDBJ whole genome shotgun (WGS) entry which is preliminary data.</text>
</comment>
<evidence type="ECO:0000313" key="7">
    <source>
        <dbReference type="EMBL" id="HED30172.1"/>
    </source>
</evidence>
<dbReference type="SUPFAM" id="SSF53067">
    <property type="entry name" value="Actin-like ATPase domain"/>
    <property type="match status" value="2"/>
</dbReference>
<dbReference type="EMBL" id="DSBW01000012">
    <property type="protein sequence ID" value="HED30172.1"/>
    <property type="molecule type" value="Genomic_DNA"/>
</dbReference>
<dbReference type="GO" id="GO:0000902">
    <property type="term" value="P:cell morphogenesis"/>
    <property type="evidence" value="ECO:0007669"/>
    <property type="project" value="InterPro"/>
</dbReference>
<protein>
    <submittedName>
        <fullName evidence="7">Rod shape-determining protein</fullName>
    </submittedName>
</protein>
<evidence type="ECO:0000256" key="6">
    <source>
        <dbReference type="ARBA" id="ARBA00023458"/>
    </source>
</evidence>
<keyword evidence="4" id="KW-0067">ATP-binding</keyword>
<dbReference type="GO" id="GO:0008360">
    <property type="term" value="P:regulation of cell shape"/>
    <property type="evidence" value="ECO:0007669"/>
    <property type="project" value="UniProtKB-KW"/>
</dbReference>
<dbReference type="InterPro" id="IPR043129">
    <property type="entry name" value="ATPase_NBD"/>
</dbReference>
<dbReference type="InterPro" id="IPR004753">
    <property type="entry name" value="MreB"/>
</dbReference>
<proteinExistence type="inferred from homology"/>
<comment type="subcellular location">
    <subcellularLocation>
        <location evidence="1">Cytoplasm</location>
    </subcellularLocation>
</comment>
<evidence type="ECO:0000256" key="1">
    <source>
        <dbReference type="ARBA" id="ARBA00004496"/>
    </source>
</evidence>
<dbReference type="Gene3D" id="3.30.420.40">
    <property type="match status" value="3"/>
</dbReference>
<name>A0A831WNZ5_PROAE</name>
<keyword evidence="5" id="KW-0133">Cell shape</keyword>
<comment type="similarity">
    <text evidence="6">Belongs to the FtsA/MreB family.</text>
</comment>
<dbReference type="PANTHER" id="PTHR42749:SF1">
    <property type="entry name" value="CELL SHAPE-DETERMINING PROTEIN MREB"/>
    <property type="match status" value="1"/>
</dbReference>
<dbReference type="AlphaFoldDB" id="A0A831WNZ5"/>
<evidence type="ECO:0000256" key="4">
    <source>
        <dbReference type="ARBA" id="ARBA00022840"/>
    </source>
</evidence>
<reference evidence="7" key="1">
    <citation type="journal article" date="2020" name="mSystems">
        <title>Genome- and Community-Level Interaction Insights into Carbon Utilization and Element Cycling Functions of Hydrothermarchaeota in Hydrothermal Sediment.</title>
        <authorList>
            <person name="Zhou Z."/>
            <person name="Liu Y."/>
            <person name="Xu W."/>
            <person name="Pan J."/>
            <person name="Luo Z.H."/>
            <person name="Li M."/>
        </authorList>
    </citation>
    <scope>NUCLEOTIDE SEQUENCE [LARGE SCALE GENOMIC DNA]</scope>
    <source>
        <strain evidence="7">SpSt-1181</strain>
    </source>
</reference>
<evidence type="ECO:0000256" key="3">
    <source>
        <dbReference type="ARBA" id="ARBA00022741"/>
    </source>
</evidence>
<dbReference type="InterPro" id="IPR056546">
    <property type="entry name" value="MreB_MamK-like"/>
</dbReference>
<evidence type="ECO:0000256" key="2">
    <source>
        <dbReference type="ARBA" id="ARBA00022490"/>
    </source>
</evidence>
<gene>
    <name evidence="7" type="ORF">ENN50_00450</name>
</gene>
<dbReference type="GO" id="GO:0005524">
    <property type="term" value="F:ATP binding"/>
    <property type="evidence" value="ECO:0007669"/>
    <property type="project" value="UniProtKB-KW"/>
</dbReference>
<organism evidence="7">
    <name type="scientific">Prosthecochloris aestuarii</name>
    <dbReference type="NCBI Taxonomy" id="1102"/>
    <lineage>
        <taxon>Bacteria</taxon>
        <taxon>Pseudomonadati</taxon>
        <taxon>Chlorobiota</taxon>
        <taxon>Chlorobiia</taxon>
        <taxon>Chlorobiales</taxon>
        <taxon>Chlorobiaceae</taxon>
        <taxon>Prosthecochloris</taxon>
    </lineage>
</organism>
<accession>A0A831WNZ5</accession>
<dbReference type="Pfam" id="PF06723">
    <property type="entry name" value="MreB_Mbl"/>
    <property type="match status" value="1"/>
</dbReference>
<keyword evidence="3" id="KW-0547">Nucleotide-binding</keyword>
<dbReference type="PANTHER" id="PTHR42749">
    <property type="entry name" value="CELL SHAPE-DETERMINING PROTEIN MREB"/>
    <property type="match status" value="1"/>
</dbReference>
<evidence type="ECO:0000256" key="5">
    <source>
        <dbReference type="ARBA" id="ARBA00022960"/>
    </source>
</evidence>
<dbReference type="GO" id="GO:0005737">
    <property type="term" value="C:cytoplasm"/>
    <property type="evidence" value="ECO:0007669"/>
    <property type="project" value="UniProtKB-SubCell"/>
</dbReference>
<sequence length="364" mass="39204">MSLEEYVRLNKKIDLGIDIGTSRTVLTVPAKGILLDEASMVAYDKKDDTVVATGNNALAIHERIHSGIVTIRPIVKGSIAKYESTIVLLESLLSTVSGSGKIPGINRLVLNTPLYITPVEQQAIYDIAKHLKARQIYLVRSPVAVAVSRGIDPINSSGEMVIDMGSGVTDIAIISAGGIAAGESIPAAGNSLSQGIRDFLRKKHSLIISDTATESLKQSLDLTEEPYSERPVTVRGMNSITGLPEIITIATGHLTKALEPDIRSIVTSVKKQIESLIHKPEIVLHIQDNGIILTGGGSLLKGIDTKISEEVRMPVRVSKNPMTDVIRGIDIIMSDLDTYVPVCTPLQRHESNQAFRLTIKPAST</sequence>
<dbReference type="Proteomes" id="UP000886335">
    <property type="component" value="Unassembled WGS sequence"/>
</dbReference>
<keyword evidence="2" id="KW-0963">Cytoplasm</keyword>
<dbReference type="PRINTS" id="PR01652">
    <property type="entry name" value="SHAPEPROTEIN"/>
</dbReference>